<dbReference type="PANTHER" id="PTHR31964:SF134">
    <property type="entry name" value="ADENINE NUCLEOTIDE ALPHA HYDROLASES-LIKE SUPERFAMILY PROTEIN"/>
    <property type="match status" value="1"/>
</dbReference>
<reference evidence="2 3" key="1">
    <citation type="journal article" date="2021" name="Commun. Biol.">
        <title>The genome of Shorea leprosula (Dipterocarpaceae) highlights the ecological relevance of drought in aseasonal tropical rainforests.</title>
        <authorList>
            <person name="Ng K.K.S."/>
            <person name="Kobayashi M.J."/>
            <person name="Fawcett J.A."/>
            <person name="Hatakeyama M."/>
            <person name="Paape T."/>
            <person name="Ng C.H."/>
            <person name="Ang C.C."/>
            <person name="Tnah L.H."/>
            <person name="Lee C.T."/>
            <person name="Nishiyama T."/>
            <person name="Sese J."/>
            <person name="O'Brien M.J."/>
            <person name="Copetti D."/>
            <person name="Mohd Noor M.I."/>
            <person name="Ong R.C."/>
            <person name="Putra M."/>
            <person name="Sireger I.Z."/>
            <person name="Indrioko S."/>
            <person name="Kosugi Y."/>
            <person name="Izuno A."/>
            <person name="Isagi Y."/>
            <person name="Lee S.L."/>
            <person name="Shimizu K.K."/>
        </authorList>
    </citation>
    <scope>NUCLEOTIDE SEQUENCE [LARGE SCALE GENOMIC DNA]</scope>
    <source>
        <strain evidence="2">214</strain>
    </source>
</reference>
<dbReference type="SUPFAM" id="SSF52402">
    <property type="entry name" value="Adenine nucleotide alpha hydrolases-like"/>
    <property type="match status" value="1"/>
</dbReference>
<feature type="domain" description="UspA" evidence="1">
    <location>
        <begin position="94"/>
        <end position="164"/>
    </location>
</feature>
<keyword evidence="3" id="KW-1185">Reference proteome</keyword>
<dbReference type="CDD" id="cd23659">
    <property type="entry name" value="USP_At3g01520-like"/>
    <property type="match status" value="1"/>
</dbReference>
<name>A0AAV5HXT3_9ROSI</name>
<organism evidence="2 3">
    <name type="scientific">Rubroshorea leprosula</name>
    <dbReference type="NCBI Taxonomy" id="152421"/>
    <lineage>
        <taxon>Eukaryota</taxon>
        <taxon>Viridiplantae</taxon>
        <taxon>Streptophyta</taxon>
        <taxon>Embryophyta</taxon>
        <taxon>Tracheophyta</taxon>
        <taxon>Spermatophyta</taxon>
        <taxon>Magnoliopsida</taxon>
        <taxon>eudicotyledons</taxon>
        <taxon>Gunneridae</taxon>
        <taxon>Pentapetalae</taxon>
        <taxon>rosids</taxon>
        <taxon>malvids</taxon>
        <taxon>Malvales</taxon>
        <taxon>Dipterocarpaceae</taxon>
        <taxon>Rubroshorea</taxon>
    </lineage>
</organism>
<gene>
    <name evidence="2" type="ORF">SLEP1_g4318</name>
</gene>
<sequence length="165" mass="18005">MGDEKQKEGLKKKVMVAIDESEGSYHALMWVLNNLNESLKSLQLVIFAAQASPKCNSICGSQLGFARIYCPFSATCNSVIEQNKKVSLGLLEKAKGICASKGVYVETVTETGDPKETICNAVQRHKINLLVIGDNDNGILRRVFQGSLGDYCLDHAKCPVLVVKN</sequence>
<dbReference type="Gene3D" id="3.40.50.620">
    <property type="entry name" value="HUPs"/>
    <property type="match status" value="1"/>
</dbReference>
<dbReference type="InterPro" id="IPR014729">
    <property type="entry name" value="Rossmann-like_a/b/a_fold"/>
</dbReference>
<dbReference type="Proteomes" id="UP001054252">
    <property type="component" value="Unassembled WGS sequence"/>
</dbReference>
<comment type="caution">
    <text evidence="2">The sequence shown here is derived from an EMBL/GenBank/DDBJ whole genome shotgun (WGS) entry which is preliminary data.</text>
</comment>
<dbReference type="PRINTS" id="PR01438">
    <property type="entry name" value="UNVRSLSTRESS"/>
</dbReference>
<dbReference type="PANTHER" id="PTHR31964">
    <property type="entry name" value="ADENINE NUCLEOTIDE ALPHA HYDROLASES-LIKE SUPERFAMILY PROTEIN"/>
    <property type="match status" value="1"/>
</dbReference>
<dbReference type="InterPro" id="IPR006016">
    <property type="entry name" value="UspA"/>
</dbReference>
<dbReference type="Pfam" id="PF00582">
    <property type="entry name" value="Usp"/>
    <property type="match status" value="1"/>
</dbReference>
<evidence type="ECO:0000313" key="2">
    <source>
        <dbReference type="EMBL" id="GKU90314.1"/>
    </source>
</evidence>
<dbReference type="InterPro" id="IPR006015">
    <property type="entry name" value="Universal_stress_UspA"/>
</dbReference>
<protein>
    <recommendedName>
        <fullName evidence="1">UspA domain-containing protein</fullName>
    </recommendedName>
</protein>
<dbReference type="EMBL" id="BPVZ01000004">
    <property type="protein sequence ID" value="GKU90314.1"/>
    <property type="molecule type" value="Genomic_DNA"/>
</dbReference>
<evidence type="ECO:0000259" key="1">
    <source>
        <dbReference type="Pfam" id="PF00582"/>
    </source>
</evidence>
<accession>A0AAV5HXT3</accession>
<dbReference type="AlphaFoldDB" id="A0AAV5HXT3"/>
<evidence type="ECO:0000313" key="3">
    <source>
        <dbReference type="Proteomes" id="UP001054252"/>
    </source>
</evidence>
<proteinExistence type="predicted"/>